<evidence type="ECO:0000256" key="1">
    <source>
        <dbReference type="ARBA" id="ARBA00008779"/>
    </source>
</evidence>
<reference evidence="6 7" key="1">
    <citation type="journal article" date="2010" name="J. Bacteriol.">
        <title>The genetic basis of laboratory adaptation in Caulobacter crescentus.</title>
        <authorList>
            <person name="Marks M.E."/>
            <person name="Castro-Rojas C.M."/>
            <person name="Teiling C."/>
            <person name="Du L."/>
            <person name="Kapatral V."/>
            <person name="Walunas T.L."/>
            <person name="Crosson S."/>
        </authorList>
    </citation>
    <scope>NUCLEOTIDE SEQUENCE [LARGE SCALE GENOMIC DNA]</scope>
    <source>
        <strain evidence="7">NA1000 / CB15N</strain>
    </source>
</reference>
<evidence type="ECO:0000259" key="5">
    <source>
        <dbReference type="Pfam" id="PF00884"/>
    </source>
</evidence>
<dbReference type="PhylomeDB" id="A0A0H3C7G1"/>
<evidence type="ECO:0000256" key="3">
    <source>
        <dbReference type="ARBA" id="ARBA00022801"/>
    </source>
</evidence>
<keyword evidence="2" id="KW-0479">Metal-binding</keyword>
<evidence type="ECO:0000256" key="4">
    <source>
        <dbReference type="ARBA" id="ARBA00022837"/>
    </source>
</evidence>
<dbReference type="HOGENOM" id="CLU_006332_10_4_5"/>
<dbReference type="OrthoDB" id="9795675at2"/>
<dbReference type="AlphaFoldDB" id="A0A0H3C7G1"/>
<dbReference type="Pfam" id="PF00884">
    <property type="entry name" value="Sulfatase"/>
    <property type="match status" value="1"/>
</dbReference>
<dbReference type="SUPFAM" id="SSF53649">
    <property type="entry name" value="Alkaline phosphatase-like"/>
    <property type="match status" value="1"/>
</dbReference>
<accession>A0A0H3C7G1</accession>
<protein>
    <submittedName>
        <fullName evidence="6">Arylsulfatase family protein</fullName>
    </submittedName>
</protein>
<dbReference type="Gene3D" id="3.30.1120.10">
    <property type="match status" value="1"/>
</dbReference>
<dbReference type="RefSeq" id="YP_002516603.1">
    <property type="nucleotide sequence ID" value="NC_011916.1"/>
</dbReference>
<dbReference type="KEGG" id="ccs:CCNA_01230"/>
<proteinExistence type="inferred from homology"/>
<dbReference type="InterPro" id="IPR050738">
    <property type="entry name" value="Sulfatase"/>
</dbReference>
<keyword evidence="3" id="KW-0378">Hydrolase</keyword>
<comment type="similarity">
    <text evidence="1">Belongs to the sulfatase family.</text>
</comment>
<dbReference type="EMBL" id="CP001340">
    <property type="protein sequence ID" value="ACL94695.1"/>
    <property type="molecule type" value="Genomic_DNA"/>
</dbReference>
<name>A0A0H3C7G1_CAUVN</name>
<sequence length="551" mass="59930">MKAWKPLVAGVAVLAVAGATAWHFRFDLIVMLAKARQPKIEANMPVTWAKGPQAPPADGQRPPNIVFILADDLGYNDITLNGGGVAGGTVPTPAIDSIAKEGVTFANGYSGNATCAPSRAAIMTGRYATRFGFEFTPTPVAFSRVVGGHAGDPLHPSRFNQAEVKNMPKDENVLAVPAAEVTIAEALKTKGYHTIHLGKWHLGGVKGSRPEDQGFDESLGFMAGAALFAPVGDPGVVESRQDWDPIDKFLWGAAPFAVQFNGGKLFNPSHYMTDYLTDEAVKAIDANKNRPFFMYLAYNAVHTPLQAPKADYDALSHIKDHRMRVYAAMVRNLDRNVGKVLQALKDRGLDDNTLVIFTSDNGGANYIGLPDINKPYRGWKATFFEGGIKVPFLLRWPEQLPAGAVYRSPVGHVDIFATAAGAAGAPTPKDRVLDGVDLVPFVKGQSSGDPHKAIFWRSGGYKTVLAGGWKLQVAKEPNKTWLFDLSTDPTERQELSKARPEKLREMQAIMAQLDGQMMKPTWPSLISGAFYIDHPGGQKAKPSDEYIYWEN</sequence>
<dbReference type="GO" id="GO:0046872">
    <property type="term" value="F:metal ion binding"/>
    <property type="evidence" value="ECO:0007669"/>
    <property type="project" value="UniProtKB-KW"/>
</dbReference>
<dbReference type="PANTHER" id="PTHR42693:SF53">
    <property type="entry name" value="ENDO-4-O-SULFATASE"/>
    <property type="match status" value="1"/>
</dbReference>
<dbReference type="PANTHER" id="PTHR42693">
    <property type="entry name" value="ARYLSULFATASE FAMILY MEMBER"/>
    <property type="match status" value="1"/>
</dbReference>
<feature type="domain" description="Sulfatase N-terminal" evidence="5">
    <location>
        <begin position="63"/>
        <end position="425"/>
    </location>
</feature>
<dbReference type="PATRIC" id="fig|565050.3.peg.1212"/>
<dbReference type="PROSITE" id="PS00523">
    <property type="entry name" value="SULFATASE_1"/>
    <property type="match status" value="1"/>
</dbReference>
<organism evidence="6 7">
    <name type="scientific">Caulobacter vibrioides (strain NA1000 / CB15N)</name>
    <name type="common">Caulobacter crescentus</name>
    <dbReference type="NCBI Taxonomy" id="565050"/>
    <lineage>
        <taxon>Bacteria</taxon>
        <taxon>Pseudomonadati</taxon>
        <taxon>Pseudomonadota</taxon>
        <taxon>Alphaproteobacteria</taxon>
        <taxon>Caulobacterales</taxon>
        <taxon>Caulobacteraceae</taxon>
        <taxon>Caulobacter</taxon>
    </lineage>
</organism>
<dbReference type="Proteomes" id="UP000001364">
    <property type="component" value="Chromosome"/>
</dbReference>
<dbReference type="InterPro" id="IPR024607">
    <property type="entry name" value="Sulfatase_CS"/>
</dbReference>
<dbReference type="Gene3D" id="3.40.720.10">
    <property type="entry name" value="Alkaline Phosphatase, subunit A"/>
    <property type="match status" value="1"/>
</dbReference>
<dbReference type="RefSeq" id="WP_012640166.1">
    <property type="nucleotide sequence ID" value="NC_011916.1"/>
</dbReference>
<evidence type="ECO:0000256" key="2">
    <source>
        <dbReference type="ARBA" id="ARBA00022723"/>
    </source>
</evidence>
<evidence type="ECO:0000313" key="7">
    <source>
        <dbReference type="Proteomes" id="UP000001364"/>
    </source>
</evidence>
<evidence type="ECO:0000313" key="6">
    <source>
        <dbReference type="EMBL" id="ACL94695.1"/>
    </source>
</evidence>
<gene>
    <name evidence="6" type="ordered locus">CCNA_01230</name>
</gene>
<keyword evidence="4" id="KW-0106">Calcium</keyword>
<dbReference type="InterPro" id="IPR017850">
    <property type="entry name" value="Alkaline_phosphatase_core_sf"/>
</dbReference>
<keyword evidence="7" id="KW-1185">Reference proteome</keyword>
<dbReference type="GO" id="GO:0004065">
    <property type="term" value="F:arylsulfatase activity"/>
    <property type="evidence" value="ECO:0007669"/>
    <property type="project" value="TreeGrafter"/>
</dbReference>
<dbReference type="InterPro" id="IPR000917">
    <property type="entry name" value="Sulfatase_N"/>
</dbReference>
<dbReference type="GeneID" id="7333623"/>